<accession>A0A7R8WK45</accession>
<name>A0A7R8WK45_9CRUS</name>
<comment type="similarity">
    <text evidence="1">Belongs to the arthropod CHH/MIH/GIH/VIH hormone family.</text>
</comment>
<reference evidence="2" key="1">
    <citation type="submission" date="2020-11" db="EMBL/GenBank/DDBJ databases">
        <authorList>
            <person name="Tran Van P."/>
        </authorList>
    </citation>
    <scope>NUCLEOTIDE SEQUENCE</scope>
</reference>
<dbReference type="InterPro" id="IPR049352">
    <property type="entry name" value="Rost"/>
</dbReference>
<dbReference type="PANTHER" id="PTHR12242:SF1">
    <property type="entry name" value="MYND-TYPE DOMAIN-CONTAINING PROTEIN"/>
    <property type="match status" value="1"/>
</dbReference>
<dbReference type="SUPFAM" id="SSF81778">
    <property type="entry name" value="Crustacean CHH/MIH/GIH neurohormone"/>
    <property type="match status" value="1"/>
</dbReference>
<gene>
    <name evidence="2" type="ORF">CTOB1V02_LOCUS7985</name>
</gene>
<dbReference type="GO" id="GO:0016020">
    <property type="term" value="C:membrane"/>
    <property type="evidence" value="ECO:0007669"/>
    <property type="project" value="TreeGrafter"/>
</dbReference>
<proteinExistence type="inferred from homology"/>
<dbReference type="Pfam" id="PF01147">
    <property type="entry name" value="Crust_neurohorm"/>
    <property type="match status" value="1"/>
</dbReference>
<evidence type="ECO:0000313" key="2">
    <source>
        <dbReference type="EMBL" id="CAD7230122.1"/>
    </source>
</evidence>
<dbReference type="Gene3D" id="1.10.2010.10">
    <property type="entry name" value="Crustacean CHH/MIH/GIH neurohormone"/>
    <property type="match status" value="1"/>
</dbReference>
<dbReference type="EMBL" id="OB662479">
    <property type="protein sequence ID" value="CAD7230122.1"/>
    <property type="molecule type" value="Genomic_DNA"/>
</dbReference>
<organism evidence="2">
    <name type="scientific">Cyprideis torosa</name>
    <dbReference type="NCBI Taxonomy" id="163714"/>
    <lineage>
        <taxon>Eukaryota</taxon>
        <taxon>Metazoa</taxon>
        <taxon>Ecdysozoa</taxon>
        <taxon>Arthropoda</taxon>
        <taxon>Crustacea</taxon>
        <taxon>Oligostraca</taxon>
        <taxon>Ostracoda</taxon>
        <taxon>Podocopa</taxon>
        <taxon>Podocopida</taxon>
        <taxon>Cytherocopina</taxon>
        <taxon>Cytheroidea</taxon>
        <taxon>Cytherideidae</taxon>
        <taxon>Cyprideis</taxon>
    </lineage>
</organism>
<protein>
    <submittedName>
        <fullName evidence="2">Uncharacterized protein</fullName>
    </submittedName>
</protein>
<dbReference type="PANTHER" id="PTHR12242">
    <property type="entry name" value="OS02G0130600 PROTEIN-RELATED"/>
    <property type="match status" value="1"/>
</dbReference>
<dbReference type="InterPro" id="IPR031098">
    <property type="entry name" value="Crust_neurohorm"/>
</dbReference>
<dbReference type="Pfam" id="PF21534">
    <property type="entry name" value="Rost"/>
    <property type="match status" value="1"/>
</dbReference>
<dbReference type="AlphaFoldDB" id="A0A7R8WK45"/>
<sequence length="251" mass="29104">MFVYLLLVSLVLLSIPAKPATGQPRPLSISKKSFQDLKCGGMFDKSMYVKLERVCDECFRLYMNPDIHSMCSFLIYFIHEFTPRIFFIYFTDLSFTILCIDAAIQVGLVLWAYYASIQEIDKENPEFNFYSNFVIHLVNSFYALIAIGIEAKPIRFKHFYLVVGWVFAFSIFSLIYFWCGGTNATGKPYIYPFLDWREPGKAIAYAPFFFVTAIVVHGLSYGLYRLRVRSWECREERIPILRGENSSTATV</sequence>
<evidence type="ECO:0000256" key="1">
    <source>
        <dbReference type="ARBA" id="ARBA00005447"/>
    </source>
</evidence>
<dbReference type="OrthoDB" id="419711at2759"/>
<dbReference type="InterPro" id="IPR035957">
    <property type="entry name" value="Crust_neurohorm_sf"/>
</dbReference>